<evidence type="ECO:0000256" key="2">
    <source>
        <dbReference type="ARBA" id="ARBA00022737"/>
    </source>
</evidence>
<dbReference type="Pfam" id="PF01535">
    <property type="entry name" value="PPR"/>
    <property type="match status" value="2"/>
</dbReference>
<dbReference type="InterPro" id="IPR011990">
    <property type="entry name" value="TPR-like_helical_dom_sf"/>
</dbReference>
<dbReference type="OrthoDB" id="185373at2759"/>
<feature type="repeat" description="PPR" evidence="3">
    <location>
        <begin position="187"/>
        <end position="217"/>
    </location>
</feature>
<accession>A0A2Z6MIA6</accession>
<evidence type="ECO:0000313" key="7">
    <source>
        <dbReference type="Proteomes" id="UP000242715"/>
    </source>
</evidence>
<dbReference type="InterPro" id="IPR002885">
    <property type="entry name" value="PPR_rpt"/>
</dbReference>
<feature type="repeat" description="PPR" evidence="3">
    <location>
        <begin position="219"/>
        <end position="253"/>
    </location>
</feature>
<protein>
    <recommendedName>
        <fullName evidence="5">DYW domain-containing protein</fullName>
    </recommendedName>
</protein>
<dbReference type="InterPro" id="IPR032867">
    <property type="entry name" value="DYW_dom"/>
</dbReference>
<reference evidence="7" key="1">
    <citation type="journal article" date="2017" name="Front. Plant Sci.">
        <title>Climate Clever Clovers: New Paradigm to Reduce the Environmental Footprint of Ruminants by Breeding Low Methanogenic Forages Utilizing Haplotype Variation.</title>
        <authorList>
            <person name="Kaur P."/>
            <person name="Appels R."/>
            <person name="Bayer P.E."/>
            <person name="Keeble-Gagnere G."/>
            <person name="Wang J."/>
            <person name="Hirakawa H."/>
            <person name="Shirasawa K."/>
            <person name="Vercoe P."/>
            <person name="Stefanova K."/>
            <person name="Durmic Z."/>
            <person name="Nichols P."/>
            <person name="Revell C."/>
            <person name="Isobe S.N."/>
            <person name="Edwards D."/>
            <person name="Erskine W."/>
        </authorList>
    </citation>
    <scope>NUCLEOTIDE SEQUENCE [LARGE SCALE GENOMIC DNA]</scope>
    <source>
        <strain evidence="7">cv. Daliak</strain>
    </source>
</reference>
<dbReference type="PROSITE" id="PS51375">
    <property type="entry name" value="PPR"/>
    <property type="match status" value="3"/>
</dbReference>
<evidence type="ECO:0000256" key="3">
    <source>
        <dbReference type="PROSITE-ProRule" id="PRU00708"/>
    </source>
</evidence>
<evidence type="ECO:0000256" key="1">
    <source>
        <dbReference type="ARBA" id="ARBA00006643"/>
    </source>
</evidence>
<comment type="similarity">
    <text evidence="1">Belongs to the PPR family. PCMP-H subfamily.</text>
</comment>
<gene>
    <name evidence="6" type="ORF">TSUD_182490</name>
</gene>
<dbReference type="GO" id="GO:0008270">
    <property type="term" value="F:zinc ion binding"/>
    <property type="evidence" value="ECO:0007669"/>
    <property type="project" value="InterPro"/>
</dbReference>
<dbReference type="FunFam" id="1.25.40.10:FF:000348">
    <property type="entry name" value="Pentatricopeptide repeat-containing protein chloroplastic"/>
    <property type="match status" value="1"/>
</dbReference>
<dbReference type="GO" id="GO:0009451">
    <property type="term" value="P:RNA modification"/>
    <property type="evidence" value="ECO:0007669"/>
    <property type="project" value="InterPro"/>
</dbReference>
<evidence type="ECO:0000256" key="4">
    <source>
        <dbReference type="SAM" id="MobiDB-lite"/>
    </source>
</evidence>
<dbReference type="Pfam" id="PF14432">
    <property type="entry name" value="DYW_deaminase"/>
    <property type="match status" value="1"/>
</dbReference>
<name>A0A2Z6MIA6_TRISU</name>
<dbReference type="NCBIfam" id="TIGR00756">
    <property type="entry name" value="PPR"/>
    <property type="match status" value="3"/>
</dbReference>
<dbReference type="InterPro" id="IPR046960">
    <property type="entry name" value="PPR_At4g14850-like_plant"/>
</dbReference>
<dbReference type="PANTHER" id="PTHR47926">
    <property type="entry name" value="PENTATRICOPEPTIDE REPEAT-CONTAINING PROTEIN"/>
    <property type="match status" value="1"/>
</dbReference>
<feature type="repeat" description="PPR" evidence="3">
    <location>
        <begin position="90"/>
        <end position="124"/>
    </location>
</feature>
<evidence type="ECO:0000259" key="5">
    <source>
        <dbReference type="Pfam" id="PF14432"/>
    </source>
</evidence>
<feature type="region of interest" description="Disordered" evidence="4">
    <location>
        <begin position="1"/>
        <end position="24"/>
    </location>
</feature>
<sequence>MATTPLFTTTLQPPSATTAPPSTHSSQVNTLAFLIDKSKSKTHLLQIHATLIRRGLDDHTILNFKLQRRYSAVGHLHYSVTLFNQTRNPDVFTWSSIIHAHTQSNLNDQALSYYIQMLTNSIQPNAFTFSSLLNGTTLQPTKAVHCHVVKFGLSFDTYVATGLVDGYARGGDFVSAEKLFDKMPVKSLVSFTTMLTCYAKHGKLREARMLFDEMEGNKDVVVWNVMIDGYAQNGFPNECLLLFRRMLVEKVRPDVITLLAVLSSCGQVGALESGEEQKELSLEVHSEKLALAFGLISTRAGTTIKIVKNLRVCLDCHDVMKMISRITERRIVMRDRNRFHHFDNGSCSCGDYW</sequence>
<keyword evidence="7" id="KW-1185">Reference proteome</keyword>
<dbReference type="Gene3D" id="1.25.40.10">
    <property type="entry name" value="Tetratricopeptide repeat domain"/>
    <property type="match status" value="2"/>
</dbReference>
<dbReference type="Proteomes" id="UP000242715">
    <property type="component" value="Unassembled WGS sequence"/>
</dbReference>
<dbReference type="GO" id="GO:0003723">
    <property type="term" value="F:RNA binding"/>
    <property type="evidence" value="ECO:0007669"/>
    <property type="project" value="InterPro"/>
</dbReference>
<dbReference type="EMBL" id="DF973123">
    <property type="protein sequence ID" value="GAU12535.1"/>
    <property type="molecule type" value="Genomic_DNA"/>
</dbReference>
<proteinExistence type="inferred from homology"/>
<feature type="domain" description="DYW" evidence="5">
    <location>
        <begin position="275"/>
        <end position="353"/>
    </location>
</feature>
<dbReference type="Pfam" id="PF13041">
    <property type="entry name" value="PPR_2"/>
    <property type="match status" value="2"/>
</dbReference>
<organism evidence="6 7">
    <name type="scientific">Trifolium subterraneum</name>
    <name type="common">Subterranean clover</name>
    <dbReference type="NCBI Taxonomy" id="3900"/>
    <lineage>
        <taxon>Eukaryota</taxon>
        <taxon>Viridiplantae</taxon>
        <taxon>Streptophyta</taxon>
        <taxon>Embryophyta</taxon>
        <taxon>Tracheophyta</taxon>
        <taxon>Spermatophyta</taxon>
        <taxon>Magnoliopsida</taxon>
        <taxon>eudicotyledons</taxon>
        <taxon>Gunneridae</taxon>
        <taxon>Pentapetalae</taxon>
        <taxon>rosids</taxon>
        <taxon>fabids</taxon>
        <taxon>Fabales</taxon>
        <taxon>Fabaceae</taxon>
        <taxon>Papilionoideae</taxon>
        <taxon>50 kb inversion clade</taxon>
        <taxon>NPAAA clade</taxon>
        <taxon>Hologalegina</taxon>
        <taxon>IRL clade</taxon>
        <taxon>Trifolieae</taxon>
        <taxon>Trifolium</taxon>
    </lineage>
</organism>
<keyword evidence="2" id="KW-0677">Repeat</keyword>
<evidence type="ECO:0000313" key="6">
    <source>
        <dbReference type="EMBL" id="GAU12535.1"/>
    </source>
</evidence>
<dbReference type="AlphaFoldDB" id="A0A2Z6MIA6"/>
<dbReference type="PANTHER" id="PTHR47926:SF456">
    <property type="entry name" value="PENTATRICOPEPTIDE REPEAT-CONTAINING PROTEIN ELI1, CHLOROPLASTIC"/>
    <property type="match status" value="1"/>
</dbReference>